<protein>
    <submittedName>
        <fullName evidence="1">Uncharacterized protein</fullName>
    </submittedName>
</protein>
<evidence type="ECO:0000313" key="1">
    <source>
        <dbReference type="EMBL" id="WMV47226.1"/>
    </source>
</evidence>
<reference evidence="1" key="1">
    <citation type="submission" date="2023-08" db="EMBL/GenBank/DDBJ databases">
        <title>A de novo genome assembly of Solanum verrucosum Schlechtendal, a Mexican diploid species geographically isolated from the other diploid A-genome species in potato relatives.</title>
        <authorList>
            <person name="Hosaka K."/>
        </authorList>
    </citation>
    <scope>NUCLEOTIDE SEQUENCE</scope>
    <source>
        <tissue evidence="1">Young leaves</tissue>
    </source>
</reference>
<evidence type="ECO:0000313" key="2">
    <source>
        <dbReference type="Proteomes" id="UP001234989"/>
    </source>
</evidence>
<keyword evidence="2" id="KW-1185">Reference proteome</keyword>
<dbReference type="AlphaFoldDB" id="A0AAF0UKM3"/>
<name>A0AAF0UKM3_SOLVR</name>
<proteinExistence type="predicted"/>
<sequence length="73" mass="8814">MLSNFKSKGQFGFRWRLIPACIWWTVRKERNSKCFEGIENDMQKIKLNFILLLCFWCNQFYSNDTISIIDVLD</sequence>
<organism evidence="1 2">
    <name type="scientific">Solanum verrucosum</name>
    <dbReference type="NCBI Taxonomy" id="315347"/>
    <lineage>
        <taxon>Eukaryota</taxon>
        <taxon>Viridiplantae</taxon>
        <taxon>Streptophyta</taxon>
        <taxon>Embryophyta</taxon>
        <taxon>Tracheophyta</taxon>
        <taxon>Spermatophyta</taxon>
        <taxon>Magnoliopsida</taxon>
        <taxon>eudicotyledons</taxon>
        <taxon>Gunneridae</taxon>
        <taxon>Pentapetalae</taxon>
        <taxon>asterids</taxon>
        <taxon>lamiids</taxon>
        <taxon>Solanales</taxon>
        <taxon>Solanaceae</taxon>
        <taxon>Solanoideae</taxon>
        <taxon>Solaneae</taxon>
        <taxon>Solanum</taxon>
    </lineage>
</organism>
<accession>A0AAF0UKM3</accession>
<dbReference type="EMBL" id="CP133620">
    <property type="protein sequence ID" value="WMV47226.1"/>
    <property type="molecule type" value="Genomic_DNA"/>
</dbReference>
<gene>
    <name evidence="1" type="ORF">MTR67_040611</name>
</gene>
<dbReference type="Proteomes" id="UP001234989">
    <property type="component" value="Chromosome 9"/>
</dbReference>